<dbReference type="Gramene" id="KOM41012">
    <property type="protein sequence ID" value="KOM41012"/>
    <property type="gene ID" value="LR48_Vigan04g121000"/>
</dbReference>
<gene>
    <name evidence="2" type="ORF">LR48_Vigan04g121000</name>
</gene>
<dbReference type="Proteomes" id="UP000053144">
    <property type="component" value="Chromosome 4"/>
</dbReference>
<feature type="compositionally biased region" description="Basic and acidic residues" evidence="1">
    <location>
        <begin position="22"/>
        <end position="32"/>
    </location>
</feature>
<accession>A0A0L9UEQ0</accession>
<dbReference type="AlphaFoldDB" id="A0A0L9UEQ0"/>
<protein>
    <submittedName>
        <fullName evidence="2">Uncharacterized protein</fullName>
    </submittedName>
</protein>
<reference evidence="3" key="1">
    <citation type="journal article" date="2015" name="Proc. Natl. Acad. Sci. U.S.A.">
        <title>Genome sequencing of adzuki bean (Vigna angularis) provides insight into high starch and low fat accumulation and domestication.</title>
        <authorList>
            <person name="Yang K."/>
            <person name="Tian Z."/>
            <person name="Chen C."/>
            <person name="Luo L."/>
            <person name="Zhao B."/>
            <person name="Wang Z."/>
            <person name="Yu L."/>
            <person name="Li Y."/>
            <person name="Sun Y."/>
            <person name="Li W."/>
            <person name="Chen Y."/>
            <person name="Li Y."/>
            <person name="Zhang Y."/>
            <person name="Ai D."/>
            <person name="Zhao J."/>
            <person name="Shang C."/>
            <person name="Ma Y."/>
            <person name="Wu B."/>
            <person name="Wang M."/>
            <person name="Gao L."/>
            <person name="Sun D."/>
            <person name="Zhang P."/>
            <person name="Guo F."/>
            <person name="Wang W."/>
            <person name="Li Y."/>
            <person name="Wang J."/>
            <person name="Varshney R.K."/>
            <person name="Wang J."/>
            <person name="Ling H.Q."/>
            <person name="Wan P."/>
        </authorList>
    </citation>
    <scope>NUCLEOTIDE SEQUENCE</scope>
    <source>
        <strain evidence="3">cv. Jingnong 6</strain>
    </source>
</reference>
<name>A0A0L9UEQ0_PHAAN</name>
<organism evidence="2 3">
    <name type="scientific">Phaseolus angularis</name>
    <name type="common">Azuki bean</name>
    <name type="synonym">Vigna angularis</name>
    <dbReference type="NCBI Taxonomy" id="3914"/>
    <lineage>
        <taxon>Eukaryota</taxon>
        <taxon>Viridiplantae</taxon>
        <taxon>Streptophyta</taxon>
        <taxon>Embryophyta</taxon>
        <taxon>Tracheophyta</taxon>
        <taxon>Spermatophyta</taxon>
        <taxon>Magnoliopsida</taxon>
        <taxon>eudicotyledons</taxon>
        <taxon>Gunneridae</taxon>
        <taxon>Pentapetalae</taxon>
        <taxon>rosids</taxon>
        <taxon>fabids</taxon>
        <taxon>Fabales</taxon>
        <taxon>Fabaceae</taxon>
        <taxon>Papilionoideae</taxon>
        <taxon>50 kb inversion clade</taxon>
        <taxon>NPAAA clade</taxon>
        <taxon>indigoferoid/millettioid clade</taxon>
        <taxon>Phaseoleae</taxon>
        <taxon>Vigna</taxon>
    </lineage>
</organism>
<dbReference type="EMBL" id="CM003374">
    <property type="protein sequence ID" value="KOM41012.1"/>
    <property type="molecule type" value="Genomic_DNA"/>
</dbReference>
<proteinExistence type="predicted"/>
<feature type="region of interest" description="Disordered" evidence="1">
    <location>
        <begin position="1"/>
        <end position="39"/>
    </location>
</feature>
<evidence type="ECO:0000256" key="1">
    <source>
        <dbReference type="SAM" id="MobiDB-lite"/>
    </source>
</evidence>
<evidence type="ECO:0000313" key="3">
    <source>
        <dbReference type="Proteomes" id="UP000053144"/>
    </source>
</evidence>
<sequence length="186" mass="21546">MNQPHGTQKRSSHSRNASRQQGDARPEKEKRGRSSRSSWRMFVQRVKRTLVQRRRPVRHAVDARPARQKRTLVLRAEQWTFVQRREQRTLVQREKKRSSREALSERSAARSGRSSTFRTLVHFQLFQRVSRPGYYESLGKTIPGLTGLLLERFGTLAEIEPNKFLAKKFLAPLSGIWGLNPSPSNG</sequence>
<evidence type="ECO:0000313" key="2">
    <source>
        <dbReference type="EMBL" id="KOM41012.1"/>
    </source>
</evidence>